<evidence type="ECO:0000259" key="2">
    <source>
        <dbReference type="Pfam" id="PF04773"/>
    </source>
</evidence>
<evidence type="ECO:0000313" key="4">
    <source>
        <dbReference type="EMBL" id="PRD45009.1"/>
    </source>
</evidence>
<feature type="domain" description="Protein FecR C-terminal" evidence="3">
    <location>
        <begin position="287"/>
        <end position="356"/>
    </location>
</feature>
<dbReference type="OrthoDB" id="1523735at2"/>
<keyword evidence="1" id="KW-0472">Membrane</keyword>
<reference evidence="4 5" key="1">
    <citation type="submission" date="2018-02" db="EMBL/GenBank/DDBJ databases">
        <title>The draft genome of Sphingobacterium sp. 5JN-11.</title>
        <authorList>
            <person name="Liu L."/>
            <person name="Li L."/>
            <person name="Liang L."/>
            <person name="Zhang X."/>
            <person name="Wang T."/>
        </authorList>
    </citation>
    <scope>NUCLEOTIDE SEQUENCE [LARGE SCALE GENOMIC DNA]</scope>
    <source>
        <strain evidence="4 5">5JN-11</strain>
    </source>
</reference>
<dbReference type="Gene3D" id="3.55.50.30">
    <property type="match status" value="1"/>
</dbReference>
<protein>
    <recommendedName>
        <fullName evidence="6">Anti-sigma factor</fullName>
    </recommendedName>
</protein>
<name>A0A2S9IWW2_9SPHI</name>
<accession>A0A2S9IWW2</accession>
<dbReference type="EMBL" id="PVBQ01000023">
    <property type="protein sequence ID" value="PRD45009.1"/>
    <property type="molecule type" value="Genomic_DNA"/>
</dbReference>
<gene>
    <name evidence="4" type="ORF">C5745_18760</name>
</gene>
<dbReference type="GO" id="GO:0016989">
    <property type="term" value="F:sigma factor antagonist activity"/>
    <property type="evidence" value="ECO:0007669"/>
    <property type="project" value="TreeGrafter"/>
</dbReference>
<proteinExistence type="predicted"/>
<evidence type="ECO:0008006" key="6">
    <source>
        <dbReference type="Google" id="ProtNLM"/>
    </source>
</evidence>
<dbReference type="AlphaFoldDB" id="A0A2S9IWW2"/>
<comment type="caution">
    <text evidence="4">The sequence shown here is derived from an EMBL/GenBank/DDBJ whole genome shotgun (WGS) entry which is preliminary data.</text>
</comment>
<dbReference type="Pfam" id="PF04773">
    <property type="entry name" value="FecR"/>
    <property type="match status" value="1"/>
</dbReference>
<evidence type="ECO:0000313" key="5">
    <source>
        <dbReference type="Proteomes" id="UP000239711"/>
    </source>
</evidence>
<dbReference type="PANTHER" id="PTHR30273:SF2">
    <property type="entry name" value="PROTEIN FECR"/>
    <property type="match status" value="1"/>
</dbReference>
<feature type="domain" description="FecR protein" evidence="2">
    <location>
        <begin position="122"/>
        <end position="216"/>
    </location>
</feature>
<dbReference type="InterPro" id="IPR032508">
    <property type="entry name" value="FecR_C"/>
</dbReference>
<evidence type="ECO:0000256" key="1">
    <source>
        <dbReference type="SAM" id="Phobius"/>
    </source>
</evidence>
<organism evidence="4 5">
    <name type="scientific">Sphingobacterium haloxyli</name>
    <dbReference type="NCBI Taxonomy" id="2100533"/>
    <lineage>
        <taxon>Bacteria</taxon>
        <taxon>Pseudomonadati</taxon>
        <taxon>Bacteroidota</taxon>
        <taxon>Sphingobacteriia</taxon>
        <taxon>Sphingobacteriales</taxon>
        <taxon>Sphingobacteriaceae</taxon>
        <taxon>Sphingobacterium</taxon>
    </lineage>
</organism>
<dbReference type="PIRSF" id="PIRSF018266">
    <property type="entry name" value="FecR"/>
    <property type="match status" value="1"/>
</dbReference>
<sequence>MSTDEQYYLELLKRLLEGTLSPAERDTLFVLAEADEKKKLLLQYLDKRDQENEERLEAEIIYEKTKPNDIRQTSYPEKAQSIFWKNRYLVAAACVVCLAIAFWVSIGKPHFPLEPQQEWLEMTTEKGERKFFRMSDGTEIWLNSESLLRVKKGYGKEHRILMLEGEGYFSVAKNKALPLYLNALDTEIKVLGTVFNVRAYPEEEKIATSLIEGKVKLHVDNGDKQNNYMLSPGDKLEVLNRNRQLDKTIVGAATAELKKNDIAGIVDYKKNAVDKNNALEIMWVENKLVFNGDPLTEAVKKMERWYNKTIVVQNENLNKQLFTGVFQERSCEQVLDLLQKTGVKFSYNVNNGIIYIK</sequence>
<dbReference type="Gene3D" id="2.60.120.1440">
    <property type="match status" value="1"/>
</dbReference>
<keyword evidence="1" id="KW-1133">Transmembrane helix</keyword>
<dbReference type="InterPro" id="IPR006860">
    <property type="entry name" value="FecR"/>
</dbReference>
<dbReference type="InterPro" id="IPR012373">
    <property type="entry name" value="Ferrdict_sens_TM"/>
</dbReference>
<keyword evidence="1" id="KW-0812">Transmembrane</keyword>
<dbReference type="Pfam" id="PF16344">
    <property type="entry name" value="FecR_C"/>
    <property type="match status" value="1"/>
</dbReference>
<evidence type="ECO:0000259" key="3">
    <source>
        <dbReference type="Pfam" id="PF16344"/>
    </source>
</evidence>
<dbReference type="PANTHER" id="PTHR30273">
    <property type="entry name" value="PERIPLASMIC SIGNAL SENSOR AND SIGMA FACTOR ACTIVATOR FECR-RELATED"/>
    <property type="match status" value="1"/>
</dbReference>
<keyword evidence="5" id="KW-1185">Reference proteome</keyword>
<feature type="transmembrane region" description="Helical" evidence="1">
    <location>
        <begin position="88"/>
        <end position="106"/>
    </location>
</feature>
<dbReference type="RefSeq" id="WP_105718554.1">
    <property type="nucleotide sequence ID" value="NZ_PVBQ01000023.1"/>
</dbReference>
<dbReference type="Proteomes" id="UP000239711">
    <property type="component" value="Unassembled WGS sequence"/>
</dbReference>